<dbReference type="PATRIC" id="fig|1321816.3.peg.1495"/>
<feature type="domain" description="NADP-dependent oxidoreductase" evidence="1">
    <location>
        <begin position="31"/>
        <end position="315"/>
    </location>
</feature>
<name>U1R6K2_9BIFI</name>
<sequence>MTGEGKNIKEDYMKTVSIGRTPVKSSAVAQGVMRMAEKSAAEAEKITAAALEAGITFFDTADVYTDGESSRKLGAALKSLNVDRSSIELQTKVGIIAAEETGSVTVYDFSKKRILDRVDYELKNLQTDYVDFLLLHRPDTLLEPEEINEAFAELKTAGKVRHFGVSNMSAWQTEFLQSELDEKLEVNQLQLSLAHSGMIDQNIYTNMEETRSIDRDSGLLEYSRLRSMTIQAWSPLQAGFFGGTFVDNPEFPELNAKLEELAGKYNSTKNGIAVAWLLRHPSQMQVIIGSMNTQRIAQFAAGADVQLSRQEWYELYAAAGNLLP</sequence>
<reference evidence="2 3" key="1">
    <citation type="submission" date="2013-08" db="EMBL/GenBank/DDBJ databases">
        <authorList>
            <person name="Weinstock G."/>
            <person name="Sodergren E."/>
            <person name="Wylie T."/>
            <person name="Fulton L."/>
            <person name="Fulton R."/>
            <person name="Fronick C."/>
            <person name="O'Laughlin M."/>
            <person name="Godfrey J."/>
            <person name="Miner T."/>
            <person name="Herter B."/>
            <person name="Appelbaum E."/>
            <person name="Cordes M."/>
            <person name="Lek S."/>
            <person name="Wollam A."/>
            <person name="Pepin K.H."/>
            <person name="Palsikar V.B."/>
            <person name="Mitreva M."/>
            <person name="Wilson R.K."/>
        </authorList>
    </citation>
    <scope>NUCLEOTIDE SEQUENCE [LARGE SCALE GENOMIC DNA]</scope>
    <source>
        <strain evidence="2 3">F0580</strain>
    </source>
</reference>
<dbReference type="PANTHER" id="PTHR43364">
    <property type="entry name" value="NADH-SPECIFIC METHYLGLYOXAL REDUCTASE-RELATED"/>
    <property type="match status" value="1"/>
</dbReference>
<dbReference type="Gene3D" id="3.20.20.100">
    <property type="entry name" value="NADP-dependent oxidoreductase domain"/>
    <property type="match status" value="1"/>
</dbReference>
<dbReference type="HOGENOM" id="CLU_023205_8_1_11"/>
<keyword evidence="3" id="KW-1185">Reference proteome</keyword>
<dbReference type="GO" id="GO:0005829">
    <property type="term" value="C:cytosol"/>
    <property type="evidence" value="ECO:0007669"/>
    <property type="project" value="TreeGrafter"/>
</dbReference>
<dbReference type="InterPro" id="IPR036812">
    <property type="entry name" value="NAD(P)_OxRdtase_dom_sf"/>
</dbReference>
<dbReference type="InterPro" id="IPR050523">
    <property type="entry name" value="AKR_Detox_Biosynth"/>
</dbReference>
<protein>
    <submittedName>
        <fullName evidence="2">Oxidoreductase, aldo/keto reductase family protein</fullName>
    </submittedName>
</protein>
<dbReference type="Pfam" id="PF00248">
    <property type="entry name" value="Aldo_ket_red"/>
    <property type="match status" value="1"/>
</dbReference>
<dbReference type="PANTHER" id="PTHR43364:SF1">
    <property type="entry name" value="OXIDOREDUCTASE YDHF"/>
    <property type="match status" value="1"/>
</dbReference>
<dbReference type="EMBL" id="AWSI01000043">
    <property type="protein sequence ID" value="ERH29631.1"/>
    <property type="molecule type" value="Genomic_DNA"/>
</dbReference>
<evidence type="ECO:0000259" key="1">
    <source>
        <dbReference type="Pfam" id="PF00248"/>
    </source>
</evidence>
<dbReference type="InterPro" id="IPR023210">
    <property type="entry name" value="NADP_OxRdtase_dom"/>
</dbReference>
<dbReference type="SUPFAM" id="SSF51430">
    <property type="entry name" value="NAD(P)-linked oxidoreductase"/>
    <property type="match status" value="1"/>
</dbReference>
<dbReference type="AlphaFoldDB" id="U1R6K2"/>
<organism evidence="2 3">
    <name type="scientific">Alloscardovia omnicolens F0580</name>
    <dbReference type="NCBI Taxonomy" id="1321816"/>
    <lineage>
        <taxon>Bacteria</taxon>
        <taxon>Bacillati</taxon>
        <taxon>Actinomycetota</taxon>
        <taxon>Actinomycetes</taxon>
        <taxon>Bifidobacteriales</taxon>
        <taxon>Bifidobacteriaceae</taxon>
        <taxon>Alloscardovia</taxon>
    </lineage>
</organism>
<evidence type="ECO:0000313" key="3">
    <source>
        <dbReference type="Proteomes" id="UP000016519"/>
    </source>
</evidence>
<gene>
    <name evidence="2" type="ORF">HMPREF9244_01694</name>
</gene>
<comment type="caution">
    <text evidence="2">The sequence shown here is derived from an EMBL/GenBank/DDBJ whole genome shotgun (WGS) entry which is preliminary data.</text>
</comment>
<dbReference type="Proteomes" id="UP000016519">
    <property type="component" value="Unassembled WGS sequence"/>
</dbReference>
<evidence type="ECO:0000313" key="2">
    <source>
        <dbReference type="EMBL" id="ERH29631.1"/>
    </source>
</evidence>
<accession>U1R6K2</accession>
<proteinExistence type="predicted"/>